<dbReference type="EMBL" id="CAJNNW010010189">
    <property type="protein sequence ID" value="CAE8651833.1"/>
    <property type="molecule type" value="Genomic_DNA"/>
</dbReference>
<feature type="non-terminal residue" evidence="2">
    <location>
        <position position="1"/>
    </location>
</feature>
<dbReference type="Gene3D" id="2.60.40.10">
    <property type="entry name" value="Immunoglobulins"/>
    <property type="match status" value="1"/>
</dbReference>
<dbReference type="InterPro" id="IPR003961">
    <property type="entry name" value="FN3_dom"/>
</dbReference>
<dbReference type="AlphaFoldDB" id="A0A813IIY6"/>
<evidence type="ECO:0000313" key="3">
    <source>
        <dbReference type="Proteomes" id="UP000626109"/>
    </source>
</evidence>
<reference evidence="2" key="1">
    <citation type="submission" date="2021-02" db="EMBL/GenBank/DDBJ databases">
        <authorList>
            <person name="Dougan E. K."/>
            <person name="Rhodes N."/>
            <person name="Thang M."/>
            <person name="Chan C."/>
        </authorList>
    </citation>
    <scope>NUCLEOTIDE SEQUENCE</scope>
</reference>
<feature type="region of interest" description="Disordered" evidence="1">
    <location>
        <begin position="1"/>
        <end position="69"/>
    </location>
</feature>
<feature type="region of interest" description="Disordered" evidence="1">
    <location>
        <begin position="306"/>
        <end position="331"/>
    </location>
</feature>
<proteinExistence type="predicted"/>
<accession>A0A813IIY6</accession>
<name>A0A813IIY6_POLGL</name>
<dbReference type="Proteomes" id="UP000626109">
    <property type="component" value="Unassembled WGS sequence"/>
</dbReference>
<dbReference type="CDD" id="cd00063">
    <property type="entry name" value="FN3"/>
    <property type="match status" value="1"/>
</dbReference>
<dbReference type="InterPro" id="IPR013783">
    <property type="entry name" value="Ig-like_fold"/>
</dbReference>
<evidence type="ECO:0000256" key="1">
    <source>
        <dbReference type="SAM" id="MobiDB-lite"/>
    </source>
</evidence>
<dbReference type="CDD" id="cd06257">
    <property type="entry name" value="DnaJ"/>
    <property type="match status" value="1"/>
</dbReference>
<organism evidence="2 3">
    <name type="scientific">Polarella glacialis</name>
    <name type="common">Dinoflagellate</name>
    <dbReference type="NCBI Taxonomy" id="89957"/>
    <lineage>
        <taxon>Eukaryota</taxon>
        <taxon>Sar</taxon>
        <taxon>Alveolata</taxon>
        <taxon>Dinophyceae</taxon>
        <taxon>Suessiales</taxon>
        <taxon>Suessiaceae</taxon>
        <taxon>Polarella</taxon>
    </lineage>
</organism>
<evidence type="ECO:0000313" key="2">
    <source>
        <dbReference type="EMBL" id="CAE8651833.1"/>
    </source>
</evidence>
<evidence type="ECO:0008006" key="4">
    <source>
        <dbReference type="Google" id="ProtNLM"/>
    </source>
</evidence>
<dbReference type="SUPFAM" id="SSF46565">
    <property type="entry name" value="Chaperone J-domain"/>
    <property type="match status" value="1"/>
</dbReference>
<protein>
    <recommendedName>
        <fullName evidence="4">J domain-containing protein</fullName>
    </recommendedName>
</protein>
<comment type="caution">
    <text evidence="2">The sequence shown here is derived from an EMBL/GenBank/DDBJ whole genome shotgun (WGS) entry which is preliminary data.</text>
</comment>
<dbReference type="InterPro" id="IPR036869">
    <property type="entry name" value="J_dom_sf"/>
</dbReference>
<sequence length="384" mass="40711">AALAARLAGRAPPAAAQVPTTTAARTTTPTTATTTTTATATAARTTTATAATATTTATATRTTPRTPVAPAAPVAAPVVPAEASQFVAAAQAQAEASREVIRILKLRKDSFPTPAAWGFAVLDVPSTSTHDISAGQRGFRTLMRKLHPDKAGSAAGPGLAQAAEVAREAREAIERGLSLEEPPGAPRNLQYSMLCATAGNRKFKLHWASPEVRPEAPVRRYIVAALDPAYGRPLTAAVLEPDYCEALGRFVSVEDLTSYTLAEQELQKMPSLWQQPSATFHVAAANDKGQSPWAVIQVKLGSASGAAARRRPEGGETQNGEPAVDDPAFNKQVIRRRGPELRAWLEQQKKGPLASWLRFVNWPSLGTKDDLVSRIMFVREGVST</sequence>
<gene>
    <name evidence="2" type="ORF">PGLA2088_LOCUS9276</name>
</gene>
<dbReference type="InterPro" id="IPR001623">
    <property type="entry name" value="DnaJ_domain"/>
</dbReference>